<feature type="compositionally biased region" description="Low complexity" evidence="3">
    <location>
        <begin position="147"/>
        <end position="159"/>
    </location>
</feature>
<dbReference type="PANTHER" id="PTHR19965">
    <property type="entry name" value="RNA AND EXPORT FACTOR BINDING PROTEIN"/>
    <property type="match status" value="1"/>
</dbReference>
<dbReference type="EMBL" id="CP144104">
    <property type="protein sequence ID" value="WWC90650.1"/>
    <property type="molecule type" value="Genomic_DNA"/>
</dbReference>
<dbReference type="InterPro" id="IPR012677">
    <property type="entry name" value="Nucleotide-bd_a/b_plait_sf"/>
</dbReference>
<feature type="region of interest" description="Disordered" evidence="3">
    <location>
        <begin position="1"/>
        <end position="36"/>
    </location>
</feature>
<dbReference type="Pfam" id="PF13865">
    <property type="entry name" value="FoP_duplication"/>
    <property type="match status" value="1"/>
</dbReference>
<feature type="compositionally biased region" description="Basic residues" evidence="3">
    <location>
        <begin position="13"/>
        <end position="22"/>
    </location>
</feature>
<gene>
    <name evidence="5" type="ORF">L201_005586</name>
</gene>
<evidence type="ECO:0000256" key="1">
    <source>
        <dbReference type="ARBA" id="ARBA00022884"/>
    </source>
</evidence>
<dbReference type="InterPro" id="IPR025715">
    <property type="entry name" value="FoP_C"/>
</dbReference>
<dbReference type="Gene3D" id="3.30.70.330">
    <property type="match status" value="1"/>
</dbReference>
<dbReference type="SMART" id="SM01218">
    <property type="entry name" value="FoP_duplication"/>
    <property type="match status" value="1"/>
</dbReference>
<dbReference type="RefSeq" id="XP_066077413.1">
    <property type="nucleotide sequence ID" value="XM_066221316.1"/>
</dbReference>
<sequence>MDIDKSLDEIIKSKPKARRGGKRGSGAPSSARARYATAVPKTAAQVAAPAKPLTAEAIKIIISNLPQDVTEGAVRDLMQSTVGPVRTVQMSYNASGKSTGVATVVFKNRGDANKAHAACEMIDNQRPMKVEIAIDPNQAQSLASRVAAAPPTRGAANPRARGRGRGRGGARTQGTRPAKKTAEELDAEMNAYKETSTA</sequence>
<evidence type="ECO:0000256" key="2">
    <source>
        <dbReference type="PROSITE-ProRule" id="PRU00176"/>
    </source>
</evidence>
<keyword evidence="1 2" id="KW-0694">RNA-binding</keyword>
<feature type="domain" description="RRM" evidence="4">
    <location>
        <begin position="58"/>
        <end position="135"/>
    </location>
</feature>
<dbReference type="GO" id="GO:0003729">
    <property type="term" value="F:mRNA binding"/>
    <property type="evidence" value="ECO:0007669"/>
    <property type="project" value="TreeGrafter"/>
</dbReference>
<proteinExistence type="predicted"/>
<name>A0AAX4K1J6_9TREE</name>
<dbReference type="PANTHER" id="PTHR19965:SF35">
    <property type="entry name" value="RNA ANNEALING PROTEIN YRA1"/>
    <property type="match status" value="1"/>
</dbReference>
<dbReference type="AlphaFoldDB" id="A0AAX4K1J6"/>
<evidence type="ECO:0000313" key="6">
    <source>
        <dbReference type="Proteomes" id="UP001355207"/>
    </source>
</evidence>
<feature type="compositionally biased region" description="Basic and acidic residues" evidence="3">
    <location>
        <begin position="1"/>
        <end position="12"/>
    </location>
</feature>
<dbReference type="SMART" id="SM00360">
    <property type="entry name" value="RRM"/>
    <property type="match status" value="1"/>
</dbReference>
<dbReference type="Proteomes" id="UP001355207">
    <property type="component" value="Chromosome 7"/>
</dbReference>
<evidence type="ECO:0000256" key="3">
    <source>
        <dbReference type="SAM" id="MobiDB-lite"/>
    </source>
</evidence>
<reference evidence="5 6" key="1">
    <citation type="submission" date="2024-01" db="EMBL/GenBank/DDBJ databases">
        <title>Comparative genomics of Cryptococcus and Kwoniella reveals pathogenesis evolution and contrasting modes of karyotype evolution via chromosome fusion or intercentromeric recombination.</title>
        <authorList>
            <person name="Coelho M.A."/>
            <person name="David-Palma M."/>
            <person name="Shea T."/>
            <person name="Bowers K."/>
            <person name="McGinley-Smith S."/>
            <person name="Mohammad A.W."/>
            <person name="Gnirke A."/>
            <person name="Yurkov A.M."/>
            <person name="Nowrousian M."/>
            <person name="Sun S."/>
            <person name="Cuomo C.A."/>
            <person name="Heitman J."/>
        </authorList>
    </citation>
    <scope>NUCLEOTIDE SEQUENCE [LARGE SCALE GENOMIC DNA]</scope>
    <source>
        <strain evidence="5 6">CBS 6074</strain>
    </source>
</reference>
<keyword evidence="6" id="KW-1185">Reference proteome</keyword>
<evidence type="ECO:0000259" key="4">
    <source>
        <dbReference type="PROSITE" id="PS50102"/>
    </source>
</evidence>
<evidence type="ECO:0000313" key="5">
    <source>
        <dbReference type="EMBL" id="WWC90650.1"/>
    </source>
</evidence>
<organism evidence="5 6">
    <name type="scientific">Kwoniella dendrophila CBS 6074</name>
    <dbReference type="NCBI Taxonomy" id="1295534"/>
    <lineage>
        <taxon>Eukaryota</taxon>
        <taxon>Fungi</taxon>
        <taxon>Dikarya</taxon>
        <taxon>Basidiomycota</taxon>
        <taxon>Agaricomycotina</taxon>
        <taxon>Tremellomycetes</taxon>
        <taxon>Tremellales</taxon>
        <taxon>Cryptococcaceae</taxon>
        <taxon>Kwoniella</taxon>
    </lineage>
</organism>
<feature type="region of interest" description="Disordered" evidence="3">
    <location>
        <begin position="141"/>
        <end position="198"/>
    </location>
</feature>
<dbReference type="InterPro" id="IPR000504">
    <property type="entry name" value="RRM_dom"/>
</dbReference>
<dbReference type="SUPFAM" id="SSF54928">
    <property type="entry name" value="RNA-binding domain, RBD"/>
    <property type="match status" value="1"/>
</dbReference>
<dbReference type="GeneID" id="91096256"/>
<dbReference type="GO" id="GO:0005634">
    <property type="term" value="C:nucleus"/>
    <property type="evidence" value="ECO:0007669"/>
    <property type="project" value="TreeGrafter"/>
</dbReference>
<dbReference type="InterPro" id="IPR051229">
    <property type="entry name" value="ALYREF_mRNA_export"/>
</dbReference>
<accession>A0AAX4K1J6</accession>
<dbReference type="InterPro" id="IPR035979">
    <property type="entry name" value="RBD_domain_sf"/>
</dbReference>
<dbReference type="Pfam" id="PF00076">
    <property type="entry name" value="RRM_1"/>
    <property type="match status" value="1"/>
</dbReference>
<dbReference type="PROSITE" id="PS50102">
    <property type="entry name" value="RRM"/>
    <property type="match status" value="1"/>
</dbReference>
<protein>
    <recommendedName>
        <fullName evidence="4">RRM domain-containing protein</fullName>
    </recommendedName>
</protein>